<keyword evidence="4 8" id="KW-0819">tRNA processing</keyword>
<evidence type="ECO:0000256" key="6">
    <source>
        <dbReference type="ARBA" id="ARBA00022840"/>
    </source>
</evidence>
<dbReference type="Gene3D" id="1.20.59.20">
    <property type="match status" value="1"/>
</dbReference>
<keyword evidence="5 8" id="KW-0547">Nucleotide-binding</keyword>
<evidence type="ECO:0000313" key="11">
    <source>
        <dbReference type="Proteomes" id="UP000235653"/>
    </source>
</evidence>
<dbReference type="HAMAP" id="MF_01161">
    <property type="entry name" value="tRNA_Ile_lys_synt"/>
    <property type="match status" value="1"/>
</dbReference>
<comment type="caution">
    <text evidence="10">The sequence shown here is derived from an EMBL/GenBank/DDBJ whole genome shotgun (WGS) entry which is preliminary data.</text>
</comment>
<dbReference type="Pfam" id="PF01171">
    <property type="entry name" value="ATP_bind_3"/>
    <property type="match status" value="1"/>
</dbReference>
<dbReference type="Gene3D" id="3.40.50.620">
    <property type="entry name" value="HUPs"/>
    <property type="match status" value="1"/>
</dbReference>
<dbReference type="Pfam" id="PF11734">
    <property type="entry name" value="TilS_C"/>
    <property type="match status" value="1"/>
</dbReference>
<dbReference type="InterPro" id="IPR012795">
    <property type="entry name" value="tRNA_Ile_lys_synt_N"/>
</dbReference>
<keyword evidence="11" id="KW-1185">Reference proteome</keyword>
<proteinExistence type="inferred from homology"/>
<dbReference type="GO" id="GO:0032267">
    <property type="term" value="F:tRNA(Ile)-lysidine synthase activity"/>
    <property type="evidence" value="ECO:0007669"/>
    <property type="project" value="UniProtKB-EC"/>
</dbReference>
<dbReference type="NCBIfam" id="TIGR02432">
    <property type="entry name" value="lysidine_TilS_N"/>
    <property type="match status" value="1"/>
</dbReference>
<keyword evidence="3 8" id="KW-0436">Ligase</keyword>
<dbReference type="SUPFAM" id="SSF52402">
    <property type="entry name" value="Adenine nucleotide alpha hydrolases-like"/>
    <property type="match status" value="1"/>
</dbReference>
<dbReference type="Proteomes" id="UP000235653">
    <property type="component" value="Unassembled WGS sequence"/>
</dbReference>
<dbReference type="InterPro" id="IPR012796">
    <property type="entry name" value="Lysidine-tRNA-synth_C"/>
</dbReference>
<comment type="function">
    <text evidence="8">Ligates lysine onto the cytidine present at position 34 of the AUA codon-specific tRNA(Ile) that contains the anticodon CAU, in an ATP-dependent manner. Cytidine is converted to lysidine, thus changing the amino acid specificity of the tRNA from methionine to isoleucine.</text>
</comment>
<dbReference type="RefSeq" id="WP_102330990.1">
    <property type="nucleotide sequence ID" value="NZ_CP058566.2"/>
</dbReference>
<comment type="subcellular location">
    <subcellularLocation>
        <location evidence="1 8">Cytoplasm</location>
    </subcellularLocation>
</comment>
<sequence length="481" mass="53285">MNKTENKVLAFIKANHLVSRGSEVIVAVSGGADSVGLLHILHNISSELDISLHVAHLDHMLRGEPSRQDAEFVKKLADRLCLPATLGLEDVSAYRQQHRLTLEEAAREVRYKFLEEVVKATGATCAAVAHTMNDHVETVLLHLLRGSGLTGLAGLQAKSVLRYKRVGPLTLIRPLLCLNRGDIEEYCRDSNIEFRNDASNESLSFTRNRIRRKLLPSLRQDFNPSIDEALDRLSKLAVEEVDFKNREAAKASESIIRTEGPLVKIDRKGYLGLHPALKRALLRQALVSVLGSPKDIEAVHIEKMVDLAEGETGRSVNLPDGINFISSYSELVLGRDVSADIPLPEITGTYAINVPGVTEMPGWNITASVIEYGPDLITGKENDGFSQLFDFDAVGSELKVRTRKPGDRFIPLGEVAEKSVKDYFIDAKVPRLWRPRVPVVVNHGQIVWLAGYRLDDRAKVTPATKNVLKLVFRPQSTILPV</sequence>
<feature type="domain" description="Lysidine-tRNA(Ile) synthetase C-terminal" evidence="9">
    <location>
        <begin position="398"/>
        <end position="470"/>
    </location>
</feature>
<dbReference type="EMBL" id="JQAN02000010">
    <property type="protein sequence ID" value="PPD57980.1"/>
    <property type="molecule type" value="Genomic_DNA"/>
</dbReference>
<evidence type="ECO:0000313" key="10">
    <source>
        <dbReference type="EMBL" id="PPD57980.1"/>
    </source>
</evidence>
<protein>
    <recommendedName>
        <fullName evidence="8">tRNA(Ile)-lysidine synthase</fullName>
        <ecNumber evidence="8">6.3.4.19</ecNumber>
    </recommendedName>
    <alternativeName>
        <fullName evidence="8">tRNA(Ile)-2-lysyl-cytidine synthase</fullName>
    </alternativeName>
    <alternativeName>
        <fullName evidence="8">tRNA(Ile)-lysidine synthetase</fullName>
    </alternativeName>
</protein>
<name>A0A2P5P6R3_9CHLR</name>
<evidence type="ECO:0000256" key="8">
    <source>
        <dbReference type="HAMAP-Rule" id="MF_01161"/>
    </source>
</evidence>
<evidence type="ECO:0000259" key="9">
    <source>
        <dbReference type="SMART" id="SM00977"/>
    </source>
</evidence>
<gene>
    <name evidence="8 10" type="primary">tilS</name>
    <name evidence="10" type="ORF">JP09_006735</name>
</gene>
<reference evidence="10 11" key="1">
    <citation type="journal article" date="2017" name="ISME J.">
        <title>Grape pomace compost harbors organohalide-respiring Dehalogenimonas species with novel reductive dehalogenase genes.</title>
        <authorList>
            <person name="Yang Y."/>
            <person name="Higgins S.A."/>
            <person name="Yan J."/>
            <person name="Simsir B."/>
            <person name="Chourey K."/>
            <person name="Iyer R."/>
            <person name="Hettich R.L."/>
            <person name="Baldwin B."/>
            <person name="Ogles D.M."/>
            <person name="Loffler F.E."/>
        </authorList>
    </citation>
    <scope>NUCLEOTIDE SEQUENCE [LARGE SCALE GENOMIC DNA]</scope>
    <source>
        <strain evidence="10 11">GP</strain>
    </source>
</reference>
<dbReference type="InterPro" id="IPR020825">
    <property type="entry name" value="Phe-tRNA_synthase-like_B3/B4"/>
</dbReference>
<dbReference type="InterPro" id="IPR012094">
    <property type="entry name" value="tRNA_Ile_lys_synt"/>
</dbReference>
<dbReference type="AlphaFoldDB" id="A0A2P5P6R3"/>
<comment type="domain">
    <text evidence="8">The N-terminal region contains the highly conserved SGGXDS motif, predicted to be a P-loop motif involved in ATP binding.</text>
</comment>
<dbReference type="InterPro" id="IPR014729">
    <property type="entry name" value="Rossmann-like_a/b/a_fold"/>
</dbReference>
<dbReference type="EC" id="6.3.4.19" evidence="8"/>
<evidence type="ECO:0000256" key="2">
    <source>
        <dbReference type="ARBA" id="ARBA00022490"/>
    </source>
</evidence>
<evidence type="ECO:0000256" key="7">
    <source>
        <dbReference type="ARBA" id="ARBA00048539"/>
    </source>
</evidence>
<accession>A0A2P5P6R3</accession>
<dbReference type="InterPro" id="IPR011063">
    <property type="entry name" value="TilS/TtcA_N"/>
</dbReference>
<evidence type="ECO:0000256" key="4">
    <source>
        <dbReference type="ARBA" id="ARBA00022694"/>
    </source>
</evidence>
<evidence type="ECO:0000256" key="3">
    <source>
        <dbReference type="ARBA" id="ARBA00022598"/>
    </source>
</evidence>
<evidence type="ECO:0000256" key="1">
    <source>
        <dbReference type="ARBA" id="ARBA00004496"/>
    </source>
</evidence>
<dbReference type="SUPFAM" id="SSF56037">
    <property type="entry name" value="PheT/TilS domain"/>
    <property type="match status" value="1"/>
</dbReference>
<keyword evidence="6 8" id="KW-0067">ATP-binding</keyword>
<organism evidence="10 11">
    <name type="scientific">Dehalogenimonas etheniformans</name>
    <dbReference type="NCBI Taxonomy" id="1536648"/>
    <lineage>
        <taxon>Bacteria</taxon>
        <taxon>Bacillati</taxon>
        <taxon>Chloroflexota</taxon>
        <taxon>Dehalococcoidia</taxon>
        <taxon>Dehalococcoidales</taxon>
        <taxon>Dehalococcoidaceae</taxon>
        <taxon>Dehalogenimonas</taxon>
    </lineage>
</organism>
<dbReference type="SUPFAM" id="SSF82829">
    <property type="entry name" value="MesJ substrate recognition domain-like"/>
    <property type="match status" value="1"/>
</dbReference>
<dbReference type="GO" id="GO:0005524">
    <property type="term" value="F:ATP binding"/>
    <property type="evidence" value="ECO:0007669"/>
    <property type="project" value="UniProtKB-UniRule"/>
</dbReference>
<comment type="similarity">
    <text evidence="8">Belongs to the tRNA(Ile)-lysidine synthase family.</text>
</comment>
<dbReference type="GO" id="GO:0005737">
    <property type="term" value="C:cytoplasm"/>
    <property type="evidence" value="ECO:0007669"/>
    <property type="project" value="UniProtKB-SubCell"/>
</dbReference>
<feature type="binding site" evidence="8">
    <location>
        <begin position="29"/>
        <end position="34"/>
    </location>
    <ligand>
        <name>ATP</name>
        <dbReference type="ChEBI" id="CHEBI:30616"/>
    </ligand>
</feature>
<dbReference type="CDD" id="cd01992">
    <property type="entry name" value="TilS_N"/>
    <property type="match status" value="1"/>
</dbReference>
<dbReference type="PANTHER" id="PTHR43033">
    <property type="entry name" value="TRNA(ILE)-LYSIDINE SYNTHASE-RELATED"/>
    <property type="match status" value="1"/>
</dbReference>
<dbReference type="NCBIfam" id="TIGR02433">
    <property type="entry name" value="lysidine_TilS_C"/>
    <property type="match status" value="1"/>
</dbReference>
<keyword evidence="2 8" id="KW-0963">Cytoplasm</keyword>
<dbReference type="Gene3D" id="3.50.40.10">
    <property type="entry name" value="Phenylalanyl-trna Synthetase, Chain B, domain 3"/>
    <property type="match status" value="1"/>
</dbReference>
<dbReference type="OrthoDB" id="9807403at2"/>
<dbReference type="SMART" id="SM00977">
    <property type="entry name" value="TilS_C"/>
    <property type="match status" value="1"/>
</dbReference>
<comment type="catalytic activity">
    <reaction evidence="7 8">
        <text>cytidine(34) in tRNA(Ile2) + L-lysine + ATP = lysidine(34) in tRNA(Ile2) + AMP + diphosphate + H(+)</text>
        <dbReference type="Rhea" id="RHEA:43744"/>
        <dbReference type="Rhea" id="RHEA-COMP:10625"/>
        <dbReference type="Rhea" id="RHEA-COMP:10670"/>
        <dbReference type="ChEBI" id="CHEBI:15378"/>
        <dbReference type="ChEBI" id="CHEBI:30616"/>
        <dbReference type="ChEBI" id="CHEBI:32551"/>
        <dbReference type="ChEBI" id="CHEBI:33019"/>
        <dbReference type="ChEBI" id="CHEBI:82748"/>
        <dbReference type="ChEBI" id="CHEBI:83665"/>
        <dbReference type="ChEBI" id="CHEBI:456215"/>
        <dbReference type="EC" id="6.3.4.19"/>
    </reaction>
</comment>
<dbReference type="PANTHER" id="PTHR43033:SF1">
    <property type="entry name" value="TRNA(ILE)-LYSIDINE SYNTHASE-RELATED"/>
    <property type="match status" value="1"/>
</dbReference>
<dbReference type="GO" id="GO:0006400">
    <property type="term" value="P:tRNA modification"/>
    <property type="evidence" value="ECO:0007669"/>
    <property type="project" value="UniProtKB-UniRule"/>
</dbReference>
<evidence type="ECO:0000256" key="5">
    <source>
        <dbReference type="ARBA" id="ARBA00022741"/>
    </source>
</evidence>